<reference evidence="8" key="1">
    <citation type="submission" date="2020-11" db="EMBL/GenBank/DDBJ databases">
        <authorList>
            <person name="Tran Van P."/>
        </authorList>
    </citation>
    <scope>NUCLEOTIDE SEQUENCE</scope>
</reference>
<organism evidence="8">
    <name type="scientific">Notodromas monacha</name>
    <dbReference type="NCBI Taxonomy" id="399045"/>
    <lineage>
        <taxon>Eukaryota</taxon>
        <taxon>Metazoa</taxon>
        <taxon>Ecdysozoa</taxon>
        <taxon>Arthropoda</taxon>
        <taxon>Crustacea</taxon>
        <taxon>Oligostraca</taxon>
        <taxon>Ostracoda</taxon>
        <taxon>Podocopa</taxon>
        <taxon>Podocopida</taxon>
        <taxon>Cypridocopina</taxon>
        <taxon>Cypridoidea</taxon>
        <taxon>Cyprididae</taxon>
        <taxon>Notodromas</taxon>
    </lineage>
</organism>
<evidence type="ECO:0000313" key="9">
    <source>
        <dbReference type="Proteomes" id="UP000678499"/>
    </source>
</evidence>
<dbReference type="Pfam" id="PF05826">
    <property type="entry name" value="Phospholip_A2_2"/>
    <property type="match status" value="1"/>
</dbReference>
<dbReference type="EMBL" id="CAJPEX010000241">
    <property type="protein sequence ID" value="CAG0914533.1"/>
    <property type="molecule type" value="Genomic_DNA"/>
</dbReference>
<evidence type="ECO:0000256" key="5">
    <source>
        <dbReference type="ARBA" id="ARBA00023098"/>
    </source>
</evidence>
<keyword evidence="9" id="KW-1185">Reference proteome</keyword>
<evidence type="ECO:0000256" key="1">
    <source>
        <dbReference type="ARBA" id="ARBA00001913"/>
    </source>
</evidence>
<name>A0A7R9BFM0_9CRUS</name>
<dbReference type="GO" id="GO:0050482">
    <property type="term" value="P:arachidonate secretion"/>
    <property type="evidence" value="ECO:0007669"/>
    <property type="project" value="InterPro"/>
</dbReference>
<dbReference type="EMBL" id="OA882278">
    <property type="protein sequence ID" value="CAD7274381.1"/>
    <property type="molecule type" value="Genomic_DNA"/>
</dbReference>
<dbReference type="Gene3D" id="1.20.90.10">
    <property type="entry name" value="Phospholipase A2 domain"/>
    <property type="match status" value="1"/>
</dbReference>
<comment type="cofactor">
    <cofactor evidence="1">
        <name>Ca(2+)</name>
        <dbReference type="ChEBI" id="CHEBI:29108"/>
    </cofactor>
</comment>
<evidence type="ECO:0000256" key="3">
    <source>
        <dbReference type="ARBA" id="ARBA00022525"/>
    </source>
</evidence>
<keyword evidence="3" id="KW-0964">Secreted</keyword>
<keyword evidence="4" id="KW-0442">Lipid degradation</keyword>
<evidence type="ECO:0000313" key="8">
    <source>
        <dbReference type="EMBL" id="CAD7274381.1"/>
    </source>
</evidence>
<dbReference type="InterPro" id="IPR036444">
    <property type="entry name" value="PLipase_A2_dom_sf"/>
</dbReference>
<dbReference type="GO" id="GO:0005576">
    <property type="term" value="C:extracellular region"/>
    <property type="evidence" value="ECO:0007669"/>
    <property type="project" value="UniProtKB-SubCell"/>
</dbReference>
<proteinExistence type="predicted"/>
<evidence type="ECO:0000256" key="2">
    <source>
        <dbReference type="ARBA" id="ARBA00004613"/>
    </source>
</evidence>
<dbReference type="GO" id="GO:0016042">
    <property type="term" value="P:lipid catabolic process"/>
    <property type="evidence" value="ECO:0007669"/>
    <property type="project" value="UniProtKB-KW"/>
</dbReference>
<dbReference type="SUPFAM" id="SSF48619">
    <property type="entry name" value="Phospholipase A2, PLA2"/>
    <property type="match status" value="1"/>
</dbReference>
<keyword evidence="6" id="KW-0732">Signal</keyword>
<gene>
    <name evidence="8" type="ORF">NMOB1V02_LOCUS2214</name>
</gene>
<protein>
    <recommendedName>
        <fullName evidence="7">Phospholipase A2-like central domain-containing protein</fullName>
    </recommendedName>
</protein>
<evidence type="ECO:0000256" key="4">
    <source>
        <dbReference type="ARBA" id="ARBA00022963"/>
    </source>
</evidence>
<keyword evidence="5" id="KW-0443">Lipid metabolism</keyword>
<evidence type="ECO:0000256" key="6">
    <source>
        <dbReference type="SAM" id="SignalP"/>
    </source>
</evidence>
<sequence>MCTKSETWIFLFVSTIVCARTVNSRSNFEYYVAEGGTELVRFVPNGMCEIFGAKNVIDLVLMHADKSEVRILPRDSFVIPLRNCTAQQLQGITDYSHFPSDFPYTIFPGTKWCGEGNVAENFYDLGHFNELDKCCREHDFCADYINPRSTRRIYDDLLNIDVVATGYHCDCDNRFMNCLKHAEAPEADMFGVEYFTHRRKRCFKLEYPESTCLQWDGLPIWGTCRKYELNYWYNERFWQFFGNEVYVLDEHWTFK</sequence>
<feature type="chain" id="PRO_5036210001" description="Phospholipase A2-like central domain-containing protein" evidence="6">
    <location>
        <begin position="25"/>
        <end position="255"/>
    </location>
</feature>
<feature type="domain" description="Phospholipase A2-like central" evidence="7">
    <location>
        <begin position="106"/>
        <end position="205"/>
    </location>
</feature>
<accession>A0A7R9BFM0</accession>
<comment type="subcellular location">
    <subcellularLocation>
        <location evidence="2">Secreted</location>
    </subcellularLocation>
</comment>
<dbReference type="AlphaFoldDB" id="A0A7R9BFM0"/>
<dbReference type="GO" id="GO:0006644">
    <property type="term" value="P:phospholipid metabolic process"/>
    <property type="evidence" value="ECO:0007669"/>
    <property type="project" value="InterPro"/>
</dbReference>
<dbReference type="Proteomes" id="UP000678499">
    <property type="component" value="Unassembled WGS sequence"/>
</dbReference>
<evidence type="ECO:0000259" key="7">
    <source>
        <dbReference type="Pfam" id="PF05826"/>
    </source>
</evidence>
<dbReference type="InterPro" id="IPR033113">
    <property type="entry name" value="PLA2_histidine"/>
</dbReference>
<dbReference type="PANTHER" id="PTHR12253">
    <property type="entry name" value="RH14732P"/>
    <property type="match status" value="1"/>
</dbReference>
<dbReference type="InterPro" id="IPR016090">
    <property type="entry name" value="PLA2-like_dom"/>
</dbReference>
<feature type="signal peptide" evidence="6">
    <location>
        <begin position="1"/>
        <end position="24"/>
    </location>
</feature>
<dbReference type="PROSITE" id="PS00118">
    <property type="entry name" value="PA2_HIS"/>
    <property type="match status" value="1"/>
</dbReference>
<dbReference type="GO" id="GO:0004623">
    <property type="term" value="F:phospholipase A2 activity"/>
    <property type="evidence" value="ECO:0007669"/>
    <property type="project" value="InterPro"/>
</dbReference>
<dbReference type="OrthoDB" id="10059604at2759"/>